<proteinExistence type="inferred from homology"/>
<keyword evidence="2 7" id="KW-0349">Heme</keyword>
<organism evidence="8 9">
    <name type="scientific">Pseudomonas fragi</name>
    <dbReference type="NCBI Taxonomy" id="296"/>
    <lineage>
        <taxon>Bacteria</taxon>
        <taxon>Pseudomonadati</taxon>
        <taxon>Pseudomonadota</taxon>
        <taxon>Gammaproteobacteria</taxon>
        <taxon>Pseudomonadales</taxon>
        <taxon>Pseudomonadaceae</taxon>
        <taxon>Pseudomonas</taxon>
    </lineage>
</organism>
<dbReference type="EMBL" id="CAACYJ010000035">
    <property type="protein sequence ID" value="VFB20012.1"/>
    <property type="molecule type" value="Genomic_DNA"/>
</dbReference>
<accession>A0A449IKS1</accession>
<evidence type="ECO:0000313" key="9">
    <source>
        <dbReference type="Proteomes" id="UP000330809"/>
    </source>
</evidence>
<evidence type="ECO:0000256" key="7">
    <source>
        <dbReference type="RuleBase" id="RU000461"/>
    </source>
</evidence>
<reference evidence="8 9" key="1">
    <citation type="submission" date="2019-02" db="EMBL/GenBank/DDBJ databases">
        <authorList>
            <consortium name="Pathogen Informatics"/>
        </authorList>
    </citation>
    <scope>NUCLEOTIDE SEQUENCE [LARGE SCALE GENOMIC DNA]</scope>
    <source>
        <strain evidence="8 9">3012STDY7103891</strain>
    </source>
</reference>
<evidence type="ECO:0000256" key="3">
    <source>
        <dbReference type="ARBA" id="ARBA00022723"/>
    </source>
</evidence>
<dbReference type="InterPro" id="IPR002397">
    <property type="entry name" value="Cyt_P450_B"/>
</dbReference>
<evidence type="ECO:0000256" key="6">
    <source>
        <dbReference type="ARBA" id="ARBA00023033"/>
    </source>
</evidence>
<dbReference type="PRINTS" id="PR00385">
    <property type="entry name" value="P450"/>
</dbReference>
<dbReference type="GO" id="GO:0020037">
    <property type="term" value="F:heme binding"/>
    <property type="evidence" value="ECO:0007669"/>
    <property type="project" value="InterPro"/>
</dbReference>
<dbReference type="GO" id="GO:0004497">
    <property type="term" value="F:monooxygenase activity"/>
    <property type="evidence" value="ECO:0007669"/>
    <property type="project" value="UniProtKB-KW"/>
</dbReference>
<dbReference type="PANTHER" id="PTHR46696:SF6">
    <property type="entry name" value="P450, PUTATIVE (EUROFUNG)-RELATED"/>
    <property type="match status" value="1"/>
</dbReference>
<dbReference type="PROSITE" id="PS00086">
    <property type="entry name" value="CYTOCHROME_P450"/>
    <property type="match status" value="1"/>
</dbReference>
<dbReference type="FunFam" id="1.10.630.10:FF:000018">
    <property type="entry name" value="Cytochrome P450 monooxygenase"/>
    <property type="match status" value="1"/>
</dbReference>
<keyword evidence="4 7" id="KW-0560">Oxidoreductase</keyword>
<protein>
    <submittedName>
        <fullName evidence="8">Cytochrome P450</fullName>
        <ecNumber evidence="8">1.14.-.-</ecNumber>
    </submittedName>
</protein>
<dbReference type="PANTHER" id="PTHR46696">
    <property type="entry name" value="P450, PUTATIVE (EUROFUNG)-RELATED"/>
    <property type="match status" value="1"/>
</dbReference>
<evidence type="ECO:0000256" key="2">
    <source>
        <dbReference type="ARBA" id="ARBA00022617"/>
    </source>
</evidence>
<evidence type="ECO:0000313" key="8">
    <source>
        <dbReference type="EMBL" id="VFB20012.1"/>
    </source>
</evidence>
<dbReference type="Proteomes" id="UP000330809">
    <property type="component" value="Unassembled WGS sequence"/>
</dbReference>
<dbReference type="InterPro" id="IPR001128">
    <property type="entry name" value="Cyt_P450"/>
</dbReference>
<sequence length="419" mass="47122">MNTKQENITAAASGTCPFAEQTFPFPRDDRSPMDPPAEYAQMRAQEPISKVKLWDGSDTWIVTRMEEFRELMTSPHFSANPNTAGFPFISPSRAAQSRSYQTFITMDPPDHGTFRRMLTKEFMVKRMQAMRPQVQAALDRLLDDMECDGAPADFIEKVALPLPSLVISIMLGVPYEDHAVLQEWSKDRQNLSLAPEKLTEAARNMEAYISKLLHEKELDPGDGEDLLSRMAIEWVNPGKLSHQDAVQMGVLLYLAGHETTANLIGLGLVSLLQHPEQKEALIANPLLARGAAEEMLRFHSITHMNSNRVATQDVEIGGHLIRKGEGVLALLHAANHDPEVFTSPDAFDIRRETKDQAHVAFSFGIHQCLGQPLARLELHVVFETIFRRFPTLQLAVPFEELDFKRNVFVFGLNSLPVTW</sequence>
<evidence type="ECO:0000256" key="4">
    <source>
        <dbReference type="ARBA" id="ARBA00023002"/>
    </source>
</evidence>
<dbReference type="RefSeq" id="WP_205125786.1">
    <property type="nucleotide sequence ID" value="NZ_CAACYJ010000035.1"/>
</dbReference>
<dbReference type="Pfam" id="PF00067">
    <property type="entry name" value="p450"/>
    <property type="match status" value="1"/>
</dbReference>
<keyword evidence="3 7" id="KW-0479">Metal-binding</keyword>
<dbReference type="GO" id="GO:0005506">
    <property type="term" value="F:iron ion binding"/>
    <property type="evidence" value="ECO:0007669"/>
    <property type="project" value="InterPro"/>
</dbReference>
<dbReference type="GO" id="GO:0016705">
    <property type="term" value="F:oxidoreductase activity, acting on paired donors, with incorporation or reduction of molecular oxygen"/>
    <property type="evidence" value="ECO:0007669"/>
    <property type="project" value="InterPro"/>
</dbReference>
<dbReference type="PRINTS" id="PR00359">
    <property type="entry name" value="BP450"/>
</dbReference>
<evidence type="ECO:0000256" key="5">
    <source>
        <dbReference type="ARBA" id="ARBA00023004"/>
    </source>
</evidence>
<dbReference type="Gene3D" id="1.10.630.10">
    <property type="entry name" value="Cytochrome P450"/>
    <property type="match status" value="1"/>
</dbReference>
<dbReference type="EC" id="1.14.-.-" evidence="8"/>
<gene>
    <name evidence="8" type="ORF">NCTC10754_02623</name>
</gene>
<dbReference type="InterPro" id="IPR036396">
    <property type="entry name" value="Cyt_P450_sf"/>
</dbReference>
<dbReference type="SUPFAM" id="SSF48264">
    <property type="entry name" value="Cytochrome P450"/>
    <property type="match status" value="1"/>
</dbReference>
<dbReference type="CDD" id="cd11030">
    <property type="entry name" value="CYP105-like"/>
    <property type="match status" value="1"/>
</dbReference>
<keyword evidence="5 7" id="KW-0408">Iron</keyword>
<evidence type="ECO:0000256" key="1">
    <source>
        <dbReference type="ARBA" id="ARBA00010617"/>
    </source>
</evidence>
<name>A0A449IKS1_PSEFR</name>
<dbReference type="InterPro" id="IPR017972">
    <property type="entry name" value="Cyt_P450_CS"/>
</dbReference>
<dbReference type="AlphaFoldDB" id="A0A449IKS1"/>
<keyword evidence="6 7" id="KW-0503">Monooxygenase</keyword>
<comment type="similarity">
    <text evidence="1 7">Belongs to the cytochrome P450 family.</text>
</comment>